<dbReference type="EMBL" id="JALKFT010000043">
    <property type="protein sequence ID" value="MCK9878753.1"/>
    <property type="molecule type" value="Genomic_DNA"/>
</dbReference>
<feature type="transmembrane region" description="Helical" evidence="6">
    <location>
        <begin position="266"/>
        <end position="290"/>
    </location>
</feature>
<name>A0ABT0K4N8_9ACTN</name>
<dbReference type="PROSITE" id="PS50850">
    <property type="entry name" value="MFS"/>
    <property type="match status" value="1"/>
</dbReference>
<feature type="transmembrane region" description="Helical" evidence="6">
    <location>
        <begin position="100"/>
        <end position="118"/>
    </location>
</feature>
<feature type="transmembrane region" description="Helical" evidence="6">
    <location>
        <begin position="124"/>
        <end position="145"/>
    </location>
</feature>
<feature type="transmembrane region" description="Helical" evidence="6">
    <location>
        <begin position="394"/>
        <end position="414"/>
    </location>
</feature>
<feature type="transmembrane region" description="Helical" evidence="6">
    <location>
        <begin position="243"/>
        <end position="260"/>
    </location>
</feature>
<accession>A0ABT0K4N8</accession>
<feature type="transmembrane region" description="Helical" evidence="6">
    <location>
        <begin position="188"/>
        <end position="205"/>
    </location>
</feature>
<keyword evidence="3 6" id="KW-1133">Transmembrane helix</keyword>
<feature type="transmembrane region" description="Helical" evidence="6">
    <location>
        <begin position="64"/>
        <end position="88"/>
    </location>
</feature>
<dbReference type="RefSeq" id="WP_248826829.1">
    <property type="nucleotide sequence ID" value="NZ_JALKFT010000043.1"/>
</dbReference>
<dbReference type="PANTHER" id="PTHR42910:SF1">
    <property type="entry name" value="MAJOR FACILITATOR SUPERFAMILY (MFS) PROFILE DOMAIN-CONTAINING PROTEIN"/>
    <property type="match status" value="1"/>
</dbReference>
<evidence type="ECO:0000256" key="4">
    <source>
        <dbReference type="ARBA" id="ARBA00023136"/>
    </source>
</evidence>
<dbReference type="InterPro" id="IPR036259">
    <property type="entry name" value="MFS_trans_sf"/>
</dbReference>
<sequence length="428" mass="43358">MIERNAPSRGLTRPPPADPATTATTATTAIGRGLLGLLAVSTGLSVAAMYYAQPLLDDIRADLGMSTGAAGLLVTVTQAGYLVALCLLVPVGDLVARRRLIPLLTAGQAAALVVLATASSPAQLFAAGIAVGALSVSAQVGVAFAASLAGDAERGKVVGTVMSGLLMGILLARTAAGWLADLGGWRTPYWVAGGVQVVMCVVLAVRLPAERPRPDATAAPRYGEAVASVGRLLRDEPVLRRRAIYGAAAFGGFSVLWTPLSFLLSAAPYGCSTGVIGLFGLLGLVGVLAAAGAGRAADRGRASLVTLGSAGLLLVSWLPLGLGGQHLAGLVVGVLVLDLAVQALHITNQSEIYALRPEARSRLTAAYMATYFTGGLLGSLAADAAYSHGGWTGVSLTGAAFGLLAVTVAGWEWLHPGARRSRTDSPAP</sequence>
<keyword evidence="4 6" id="KW-0472">Membrane</keyword>
<evidence type="ECO:0000256" key="3">
    <source>
        <dbReference type="ARBA" id="ARBA00022989"/>
    </source>
</evidence>
<evidence type="ECO:0000256" key="6">
    <source>
        <dbReference type="SAM" id="Phobius"/>
    </source>
</evidence>
<protein>
    <submittedName>
        <fullName evidence="8">MFS transporter</fullName>
    </submittedName>
</protein>
<dbReference type="Pfam" id="PF07690">
    <property type="entry name" value="MFS_1"/>
    <property type="match status" value="1"/>
</dbReference>
<reference evidence="8 9" key="1">
    <citation type="submission" date="2022-04" db="EMBL/GenBank/DDBJ databases">
        <title>Genome diversity in the genus Frankia.</title>
        <authorList>
            <person name="Carlos-Shanley C."/>
            <person name="Hahn D."/>
        </authorList>
    </citation>
    <scope>NUCLEOTIDE SEQUENCE [LARGE SCALE GENOMIC DNA]</scope>
    <source>
        <strain evidence="8 9">Ag45/Mut15</strain>
    </source>
</reference>
<evidence type="ECO:0000313" key="9">
    <source>
        <dbReference type="Proteomes" id="UP001201873"/>
    </source>
</evidence>
<evidence type="ECO:0000256" key="1">
    <source>
        <dbReference type="ARBA" id="ARBA00004651"/>
    </source>
</evidence>
<keyword evidence="2 6" id="KW-0812">Transmembrane</keyword>
<dbReference type="InterPro" id="IPR011701">
    <property type="entry name" value="MFS"/>
</dbReference>
<evidence type="ECO:0000313" key="8">
    <source>
        <dbReference type="EMBL" id="MCK9878753.1"/>
    </source>
</evidence>
<evidence type="ECO:0000256" key="5">
    <source>
        <dbReference type="SAM" id="MobiDB-lite"/>
    </source>
</evidence>
<gene>
    <name evidence="8" type="ORF">MXD59_23825</name>
</gene>
<feature type="transmembrane region" description="Helical" evidence="6">
    <location>
        <begin position="34"/>
        <end position="52"/>
    </location>
</feature>
<feature type="transmembrane region" description="Helical" evidence="6">
    <location>
        <begin position="365"/>
        <end position="382"/>
    </location>
</feature>
<dbReference type="PANTHER" id="PTHR42910">
    <property type="entry name" value="TRANSPORTER SCO4007-RELATED"/>
    <property type="match status" value="1"/>
</dbReference>
<feature type="domain" description="Major facilitator superfamily (MFS) profile" evidence="7">
    <location>
        <begin position="29"/>
        <end position="420"/>
    </location>
</feature>
<organism evidence="8 9">
    <name type="scientific">Frankia umida</name>
    <dbReference type="NCBI Taxonomy" id="573489"/>
    <lineage>
        <taxon>Bacteria</taxon>
        <taxon>Bacillati</taxon>
        <taxon>Actinomycetota</taxon>
        <taxon>Actinomycetes</taxon>
        <taxon>Frankiales</taxon>
        <taxon>Frankiaceae</taxon>
        <taxon>Frankia</taxon>
    </lineage>
</organism>
<feature type="transmembrane region" description="Helical" evidence="6">
    <location>
        <begin position="302"/>
        <end position="320"/>
    </location>
</feature>
<comment type="subcellular location">
    <subcellularLocation>
        <location evidence="1">Cell membrane</location>
        <topology evidence="1">Multi-pass membrane protein</topology>
    </subcellularLocation>
</comment>
<feature type="transmembrane region" description="Helical" evidence="6">
    <location>
        <begin position="326"/>
        <end position="344"/>
    </location>
</feature>
<comment type="caution">
    <text evidence="8">The sequence shown here is derived from an EMBL/GenBank/DDBJ whole genome shotgun (WGS) entry which is preliminary data.</text>
</comment>
<dbReference type="Gene3D" id="1.20.1250.20">
    <property type="entry name" value="MFS general substrate transporter like domains"/>
    <property type="match status" value="1"/>
</dbReference>
<dbReference type="SUPFAM" id="SSF103473">
    <property type="entry name" value="MFS general substrate transporter"/>
    <property type="match status" value="1"/>
</dbReference>
<dbReference type="Proteomes" id="UP001201873">
    <property type="component" value="Unassembled WGS sequence"/>
</dbReference>
<dbReference type="InterPro" id="IPR020846">
    <property type="entry name" value="MFS_dom"/>
</dbReference>
<proteinExistence type="predicted"/>
<evidence type="ECO:0000259" key="7">
    <source>
        <dbReference type="PROSITE" id="PS50850"/>
    </source>
</evidence>
<feature type="transmembrane region" description="Helical" evidence="6">
    <location>
        <begin position="157"/>
        <end position="176"/>
    </location>
</feature>
<evidence type="ECO:0000256" key="2">
    <source>
        <dbReference type="ARBA" id="ARBA00022692"/>
    </source>
</evidence>
<dbReference type="CDD" id="cd17324">
    <property type="entry name" value="MFS_NepI_like"/>
    <property type="match status" value="1"/>
</dbReference>
<feature type="region of interest" description="Disordered" evidence="5">
    <location>
        <begin position="1"/>
        <end position="22"/>
    </location>
</feature>
<keyword evidence="9" id="KW-1185">Reference proteome</keyword>